<dbReference type="InterPro" id="IPR011010">
    <property type="entry name" value="DNA_brk_join_enz"/>
</dbReference>
<dbReference type="PANTHER" id="PTHR30349">
    <property type="entry name" value="PHAGE INTEGRASE-RELATED"/>
    <property type="match status" value="1"/>
</dbReference>
<evidence type="ECO:0000256" key="1">
    <source>
        <dbReference type="ARBA" id="ARBA00008857"/>
    </source>
</evidence>
<dbReference type="EMBL" id="JAUZEE010000028">
    <property type="protein sequence ID" value="MDP4303010.1"/>
    <property type="molecule type" value="Genomic_DNA"/>
</dbReference>
<keyword evidence="4" id="KW-0233">DNA recombination</keyword>
<protein>
    <submittedName>
        <fullName evidence="6">Site-specific integrase</fullName>
    </submittedName>
</protein>
<keyword evidence="7" id="KW-1185">Reference proteome</keyword>
<evidence type="ECO:0000259" key="5">
    <source>
        <dbReference type="PROSITE" id="PS51898"/>
    </source>
</evidence>
<sequence>MKQAKTLTAQELRQALGQAAMSRHAARDKAMLLLTHLAGMRVGEVAALRVSDVIDAQGNVRAELRLGAHQTKGNAGRVVFVNERLQKELAAYARTVKRTVLDAPFFMTQKRTGFSANTLTQHFIVLYKRAGLEGATSHSGRRTFITNLAA</sequence>
<keyword evidence="3" id="KW-0238">DNA-binding</keyword>
<dbReference type="Gene3D" id="1.10.443.10">
    <property type="entry name" value="Intergrase catalytic core"/>
    <property type="match status" value="1"/>
</dbReference>
<evidence type="ECO:0000256" key="4">
    <source>
        <dbReference type="ARBA" id="ARBA00023172"/>
    </source>
</evidence>
<feature type="domain" description="Tyr recombinase" evidence="5">
    <location>
        <begin position="2"/>
        <end position="150"/>
    </location>
</feature>
<reference evidence="6 7" key="1">
    <citation type="submission" date="2023-08" db="EMBL/GenBank/DDBJ databases">
        <authorList>
            <person name="Roldan D.M."/>
            <person name="Menes R.J."/>
        </authorList>
    </citation>
    <scope>NUCLEOTIDE SEQUENCE [LARGE SCALE GENOMIC DNA]</scope>
    <source>
        <strain evidence="6 7">CCM 2812</strain>
    </source>
</reference>
<dbReference type="InterPro" id="IPR002104">
    <property type="entry name" value="Integrase_catalytic"/>
</dbReference>
<dbReference type="Pfam" id="PF00589">
    <property type="entry name" value="Phage_integrase"/>
    <property type="match status" value="1"/>
</dbReference>
<evidence type="ECO:0000256" key="3">
    <source>
        <dbReference type="ARBA" id="ARBA00023125"/>
    </source>
</evidence>
<feature type="non-terminal residue" evidence="6">
    <location>
        <position position="150"/>
    </location>
</feature>
<accession>A0ABT9G959</accession>
<dbReference type="CDD" id="cd00397">
    <property type="entry name" value="DNA_BRE_C"/>
    <property type="match status" value="1"/>
</dbReference>
<dbReference type="PROSITE" id="PS51898">
    <property type="entry name" value="TYR_RECOMBINASE"/>
    <property type="match status" value="1"/>
</dbReference>
<evidence type="ECO:0000313" key="7">
    <source>
        <dbReference type="Proteomes" id="UP001235760"/>
    </source>
</evidence>
<dbReference type="Proteomes" id="UP001235760">
    <property type="component" value="Unassembled WGS sequence"/>
</dbReference>
<comment type="caution">
    <text evidence="6">The sequence shown here is derived from an EMBL/GenBank/DDBJ whole genome shotgun (WGS) entry which is preliminary data.</text>
</comment>
<dbReference type="InterPro" id="IPR050090">
    <property type="entry name" value="Tyrosine_recombinase_XerCD"/>
</dbReference>
<name>A0ABT9G959_LEPDI</name>
<gene>
    <name evidence="6" type="ORF">Q8X39_20465</name>
</gene>
<organism evidence="6 7">
    <name type="scientific">Leptothrix discophora</name>
    <dbReference type="NCBI Taxonomy" id="89"/>
    <lineage>
        <taxon>Bacteria</taxon>
        <taxon>Pseudomonadati</taxon>
        <taxon>Pseudomonadota</taxon>
        <taxon>Betaproteobacteria</taxon>
        <taxon>Burkholderiales</taxon>
        <taxon>Sphaerotilaceae</taxon>
        <taxon>Leptothrix</taxon>
    </lineage>
</organism>
<keyword evidence="2" id="KW-0229">DNA integration</keyword>
<evidence type="ECO:0000313" key="6">
    <source>
        <dbReference type="EMBL" id="MDP4303010.1"/>
    </source>
</evidence>
<comment type="similarity">
    <text evidence="1">Belongs to the 'phage' integrase family.</text>
</comment>
<dbReference type="PANTHER" id="PTHR30349:SF41">
    <property type="entry name" value="INTEGRASE_RECOMBINASE PROTEIN MJ0367-RELATED"/>
    <property type="match status" value="1"/>
</dbReference>
<dbReference type="RefSeq" id="WP_305751545.1">
    <property type="nucleotide sequence ID" value="NZ_JAUZEE010000028.1"/>
</dbReference>
<dbReference type="SUPFAM" id="SSF56349">
    <property type="entry name" value="DNA breaking-rejoining enzymes"/>
    <property type="match status" value="1"/>
</dbReference>
<proteinExistence type="inferred from homology"/>
<dbReference type="InterPro" id="IPR013762">
    <property type="entry name" value="Integrase-like_cat_sf"/>
</dbReference>
<evidence type="ECO:0000256" key="2">
    <source>
        <dbReference type="ARBA" id="ARBA00022908"/>
    </source>
</evidence>